<evidence type="ECO:0000256" key="1">
    <source>
        <dbReference type="ARBA" id="ARBA00022723"/>
    </source>
</evidence>
<keyword evidence="1" id="KW-0479">Metal-binding</keyword>
<feature type="region of interest" description="Disordered" evidence="3">
    <location>
        <begin position="236"/>
        <end position="266"/>
    </location>
</feature>
<dbReference type="Gene3D" id="3.40.50.1400">
    <property type="match status" value="2"/>
</dbReference>
<dbReference type="EMBL" id="MVHV01000010">
    <property type="protein sequence ID" value="ORA82380.1"/>
    <property type="molecule type" value="Genomic_DNA"/>
</dbReference>
<dbReference type="Proteomes" id="UP000243140">
    <property type="component" value="Unassembled WGS sequence"/>
</dbReference>
<evidence type="ECO:0000256" key="2">
    <source>
        <dbReference type="ARBA" id="ARBA00023239"/>
    </source>
</evidence>
<proteinExistence type="predicted"/>
<evidence type="ECO:0000256" key="3">
    <source>
        <dbReference type="SAM" id="MobiDB-lite"/>
    </source>
</evidence>
<organism evidence="4 5">
    <name type="scientific">Mycobacterium malmoense</name>
    <dbReference type="NCBI Taxonomy" id="1780"/>
    <lineage>
        <taxon>Bacteria</taxon>
        <taxon>Bacillati</taxon>
        <taxon>Actinomycetota</taxon>
        <taxon>Actinomycetes</taxon>
        <taxon>Mycobacteriales</taxon>
        <taxon>Mycobacteriaceae</taxon>
        <taxon>Mycobacterium</taxon>
    </lineage>
</organism>
<keyword evidence="5" id="KW-1185">Reference proteome</keyword>
<dbReference type="InterPro" id="IPR002762">
    <property type="entry name" value="CbiX-like"/>
</dbReference>
<name>A0ABX3SRS7_MYCMA</name>
<dbReference type="SUPFAM" id="SSF53800">
    <property type="entry name" value="Chelatase"/>
    <property type="match status" value="1"/>
</dbReference>
<keyword evidence="2" id="KW-0456">Lyase</keyword>
<dbReference type="CDD" id="cd03416">
    <property type="entry name" value="CbiX_SirB_N"/>
    <property type="match status" value="1"/>
</dbReference>
<sequence>MDLILAAHGTRRPGGVAMIADLAARVSALLDRTVQVAFVDVLGPTPTEVLSRAAAGGRPAVVVPAFLARGYHVRTDLPAHVAASGHPDVIVTPALGPSEEIARILAHQLAKSGWRVGDSVILGAAGTTDVRARADVHTTATTLSALVRSRVRLGFAATGDPYVDEAVAAARRDGARRVAVASYLLADGLFQERLRGCGADLVSRPLGTHPGLAHLIANGFRGAMPVTTRHASRRLGLRPHGPHGLLNSLGRSHSALPTGHADARDA</sequence>
<protein>
    <submittedName>
        <fullName evidence="4">Cobalamin biosynthesis protein CbiX</fullName>
    </submittedName>
</protein>
<dbReference type="PANTHER" id="PTHR33542:SF5">
    <property type="entry name" value="FERROCHELATASE CHE1"/>
    <property type="match status" value="1"/>
</dbReference>
<gene>
    <name evidence="4" type="ORF">BST29_11775</name>
</gene>
<dbReference type="Pfam" id="PF01903">
    <property type="entry name" value="CbiX"/>
    <property type="match status" value="2"/>
</dbReference>
<evidence type="ECO:0000313" key="4">
    <source>
        <dbReference type="EMBL" id="ORA82380.1"/>
    </source>
</evidence>
<reference evidence="4 5" key="1">
    <citation type="submission" date="2017-02" db="EMBL/GenBank/DDBJ databases">
        <title>The new phylogeny of genus Mycobacterium.</title>
        <authorList>
            <person name="Tortoli E."/>
            <person name="Trovato A."/>
            <person name="Cirillo D.M."/>
        </authorList>
    </citation>
    <scope>NUCLEOTIDE SEQUENCE [LARGE SCALE GENOMIC DNA]</scope>
    <source>
        <strain evidence="4 5">IP1130001</strain>
    </source>
</reference>
<dbReference type="InterPro" id="IPR050963">
    <property type="entry name" value="Sirohydro_Cobaltochel/CbiX"/>
</dbReference>
<dbReference type="PANTHER" id="PTHR33542">
    <property type="entry name" value="SIROHYDROCHLORIN FERROCHELATASE, CHLOROPLASTIC"/>
    <property type="match status" value="1"/>
</dbReference>
<evidence type="ECO:0000313" key="5">
    <source>
        <dbReference type="Proteomes" id="UP000243140"/>
    </source>
</evidence>
<dbReference type="RefSeq" id="WP_083010628.1">
    <property type="nucleotide sequence ID" value="NZ_CP060015.1"/>
</dbReference>
<comment type="caution">
    <text evidence="4">The sequence shown here is derived from an EMBL/GenBank/DDBJ whole genome shotgun (WGS) entry which is preliminary data.</text>
</comment>
<accession>A0ABX3SRS7</accession>